<accession>A0A699K0M1</accession>
<organism evidence="2">
    <name type="scientific">Tanacetum cinerariifolium</name>
    <name type="common">Dalmatian daisy</name>
    <name type="synonym">Chrysanthemum cinerariifolium</name>
    <dbReference type="NCBI Taxonomy" id="118510"/>
    <lineage>
        <taxon>Eukaryota</taxon>
        <taxon>Viridiplantae</taxon>
        <taxon>Streptophyta</taxon>
        <taxon>Embryophyta</taxon>
        <taxon>Tracheophyta</taxon>
        <taxon>Spermatophyta</taxon>
        <taxon>Magnoliopsida</taxon>
        <taxon>eudicotyledons</taxon>
        <taxon>Gunneridae</taxon>
        <taxon>Pentapetalae</taxon>
        <taxon>asterids</taxon>
        <taxon>campanulids</taxon>
        <taxon>Asterales</taxon>
        <taxon>Asteraceae</taxon>
        <taxon>Asteroideae</taxon>
        <taxon>Anthemideae</taxon>
        <taxon>Anthemidinae</taxon>
        <taxon>Tanacetum</taxon>
    </lineage>
</organism>
<proteinExistence type="predicted"/>
<evidence type="ECO:0000256" key="1">
    <source>
        <dbReference type="SAM" id="MobiDB-lite"/>
    </source>
</evidence>
<feature type="region of interest" description="Disordered" evidence="1">
    <location>
        <begin position="55"/>
        <end position="79"/>
    </location>
</feature>
<comment type="caution">
    <text evidence="2">The sequence shown here is derived from an EMBL/GenBank/DDBJ whole genome shotgun (WGS) entry which is preliminary data.</text>
</comment>
<gene>
    <name evidence="2" type="ORF">Tci_634901</name>
</gene>
<reference evidence="2" key="1">
    <citation type="journal article" date="2019" name="Sci. Rep.">
        <title>Draft genome of Tanacetum cinerariifolium, the natural source of mosquito coil.</title>
        <authorList>
            <person name="Yamashiro T."/>
            <person name="Shiraishi A."/>
            <person name="Satake H."/>
            <person name="Nakayama K."/>
        </authorList>
    </citation>
    <scope>NUCLEOTIDE SEQUENCE</scope>
</reference>
<sequence>MICDKDEEISIFLSKRNIERIRKTHWCMTEFITMNQDEAGFAICKVREEATRALDDTFSDDYQEEENEDESEDDDSDEE</sequence>
<dbReference type="EMBL" id="BKCJ010458157">
    <property type="protein sequence ID" value="GFA62929.1"/>
    <property type="molecule type" value="Genomic_DNA"/>
</dbReference>
<feature type="compositionally biased region" description="Acidic residues" evidence="1">
    <location>
        <begin position="57"/>
        <end position="79"/>
    </location>
</feature>
<dbReference type="AlphaFoldDB" id="A0A699K0M1"/>
<protein>
    <submittedName>
        <fullName evidence="2">NAC transcription factor 25</fullName>
    </submittedName>
</protein>
<name>A0A699K0M1_TANCI</name>
<evidence type="ECO:0000313" key="2">
    <source>
        <dbReference type="EMBL" id="GFA62929.1"/>
    </source>
</evidence>